<proteinExistence type="predicted"/>
<organism evidence="1 2">
    <name type="scientific">Parnassius mnemosyne</name>
    <name type="common">clouded apollo</name>
    <dbReference type="NCBI Taxonomy" id="213953"/>
    <lineage>
        <taxon>Eukaryota</taxon>
        <taxon>Metazoa</taxon>
        <taxon>Ecdysozoa</taxon>
        <taxon>Arthropoda</taxon>
        <taxon>Hexapoda</taxon>
        <taxon>Insecta</taxon>
        <taxon>Pterygota</taxon>
        <taxon>Neoptera</taxon>
        <taxon>Endopterygota</taxon>
        <taxon>Lepidoptera</taxon>
        <taxon>Glossata</taxon>
        <taxon>Ditrysia</taxon>
        <taxon>Papilionoidea</taxon>
        <taxon>Papilionidae</taxon>
        <taxon>Parnassiinae</taxon>
        <taxon>Parnassini</taxon>
        <taxon>Parnassius</taxon>
        <taxon>Driopa</taxon>
    </lineage>
</organism>
<dbReference type="Gene3D" id="2.40.128.20">
    <property type="match status" value="1"/>
</dbReference>
<gene>
    <name evidence="1" type="ORF">PARMNEM_LOCUS15793</name>
</gene>
<name>A0AAV1LMT2_9NEOP</name>
<dbReference type="EMBL" id="CAVLGL010000093">
    <property type="protein sequence ID" value="CAK1596444.1"/>
    <property type="molecule type" value="Genomic_DNA"/>
</dbReference>
<comment type="caution">
    <text evidence="1">The sequence shown here is derived from an EMBL/GenBank/DDBJ whole genome shotgun (WGS) entry which is preliminary data.</text>
</comment>
<sequence length="138" mass="15972">MSWFLGKKFKRVRCENIDELLNSTNASEEVIRFLKGSPPTISFTKIDDINFMFTLEADKKHHSYMFKVGEVNEVQRRDGSKIEVLYQLESDNIMKQTIRMPHGKTACFTREFSETGAKMTVELEGSSIKGTIYYEVVE</sequence>
<dbReference type="Proteomes" id="UP001314205">
    <property type="component" value="Unassembled WGS sequence"/>
</dbReference>
<dbReference type="SUPFAM" id="SSF50814">
    <property type="entry name" value="Lipocalins"/>
    <property type="match status" value="1"/>
</dbReference>
<accession>A0AAV1LMT2</accession>
<protein>
    <submittedName>
        <fullName evidence="1">Uncharacterized protein</fullName>
    </submittedName>
</protein>
<keyword evidence="2" id="KW-1185">Reference proteome</keyword>
<dbReference type="AlphaFoldDB" id="A0AAV1LMT2"/>
<dbReference type="InterPro" id="IPR012674">
    <property type="entry name" value="Calycin"/>
</dbReference>
<reference evidence="1 2" key="1">
    <citation type="submission" date="2023-11" db="EMBL/GenBank/DDBJ databases">
        <authorList>
            <person name="Hedman E."/>
            <person name="Englund M."/>
            <person name="Stromberg M."/>
            <person name="Nyberg Akerstrom W."/>
            <person name="Nylinder S."/>
            <person name="Jareborg N."/>
            <person name="Kallberg Y."/>
            <person name="Kronander E."/>
        </authorList>
    </citation>
    <scope>NUCLEOTIDE SEQUENCE [LARGE SCALE GENOMIC DNA]</scope>
</reference>
<evidence type="ECO:0000313" key="2">
    <source>
        <dbReference type="Proteomes" id="UP001314205"/>
    </source>
</evidence>
<evidence type="ECO:0000313" key="1">
    <source>
        <dbReference type="EMBL" id="CAK1596444.1"/>
    </source>
</evidence>